<dbReference type="SUPFAM" id="SSF55729">
    <property type="entry name" value="Acyl-CoA N-acyltransferases (Nat)"/>
    <property type="match status" value="2"/>
</dbReference>
<protein>
    <recommendedName>
        <fullName evidence="3">N-acetyltransferase domain-containing protein</fullName>
    </recommendedName>
</protein>
<dbReference type="KEGG" id="tfa:BW733_12605"/>
<feature type="domain" description="N-acetyltransferase" evidence="3">
    <location>
        <begin position="168"/>
        <end position="312"/>
    </location>
</feature>
<dbReference type="InterPro" id="IPR050832">
    <property type="entry name" value="Bact_Acetyltransf"/>
</dbReference>
<keyword evidence="5" id="KW-1185">Reference proteome</keyword>
<evidence type="ECO:0000256" key="2">
    <source>
        <dbReference type="ARBA" id="ARBA00023315"/>
    </source>
</evidence>
<dbReference type="PROSITE" id="PS51186">
    <property type="entry name" value="GNAT"/>
    <property type="match status" value="2"/>
</dbReference>
<dbReference type="AlphaFoldDB" id="A0A1Q2CZJ3"/>
<dbReference type="InterPro" id="IPR016181">
    <property type="entry name" value="Acyl_CoA_acyltransferase"/>
</dbReference>
<dbReference type="InterPro" id="IPR000182">
    <property type="entry name" value="GNAT_dom"/>
</dbReference>
<feature type="domain" description="N-acetyltransferase" evidence="3">
    <location>
        <begin position="7"/>
        <end position="159"/>
    </location>
</feature>
<dbReference type="CDD" id="cd04301">
    <property type="entry name" value="NAT_SF"/>
    <property type="match status" value="2"/>
</dbReference>
<keyword evidence="1" id="KW-0808">Transferase</keyword>
<sequence>MSELRWMHLNKDVVQPWAELTNLLAKVDGTEEYYEPEDLAEELEETGMDPAQDTWTVWDGDRLVAFGQLRVGFTTQEDDTVRCQLDGGVHPDWRRRGIGRELMDKMEQRARDLNQERNPGLPGTLRAGGGLEGSSARSMLHARGYEEARYFILMERPMPGDPLEVDGEEFASPTVEDEEAVRIAHNAAFEDHWGTAPMTPERWHDFYAGRPMRPQFSSISRRDDGAVDAYVLISQYLDDELYVDLVGTIREARGTGLASRAMARSIELARGAEGIKVLGLDVDSESPTGATRVYERLGFVEKHVTAAMTRPL</sequence>
<gene>
    <name evidence="4" type="ORF">BW733_12605</name>
</gene>
<evidence type="ECO:0000256" key="1">
    <source>
        <dbReference type="ARBA" id="ARBA00022679"/>
    </source>
</evidence>
<reference evidence="4 5" key="1">
    <citation type="journal article" date="2008" name="Int. J. Syst. Evol. Microbiol.">
        <title>Tessaracoccus flavescens sp. nov., isolated from marine sediment.</title>
        <authorList>
            <person name="Lee D.W."/>
            <person name="Lee S.D."/>
        </authorList>
    </citation>
    <scope>NUCLEOTIDE SEQUENCE [LARGE SCALE GENOMIC DNA]</scope>
    <source>
        <strain evidence="4 5">SST-39T</strain>
    </source>
</reference>
<dbReference type="RefSeq" id="WP_077350914.1">
    <property type="nucleotide sequence ID" value="NZ_CP019607.1"/>
</dbReference>
<dbReference type="OrthoDB" id="9799092at2"/>
<organism evidence="4 5">
    <name type="scientific">Tessaracoccus flavescens</name>
    <dbReference type="NCBI Taxonomy" id="399497"/>
    <lineage>
        <taxon>Bacteria</taxon>
        <taxon>Bacillati</taxon>
        <taxon>Actinomycetota</taxon>
        <taxon>Actinomycetes</taxon>
        <taxon>Propionibacteriales</taxon>
        <taxon>Propionibacteriaceae</taxon>
        <taxon>Tessaracoccus</taxon>
    </lineage>
</organism>
<keyword evidence="2" id="KW-0012">Acyltransferase</keyword>
<proteinExistence type="predicted"/>
<dbReference type="STRING" id="399497.BW733_12605"/>
<dbReference type="Gene3D" id="3.40.630.30">
    <property type="match status" value="1"/>
</dbReference>
<accession>A0A1Q2CZJ3</accession>
<name>A0A1Q2CZJ3_9ACTN</name>
<dbReference type="EMBL" id="CP019607">
    <property type="protein sequence ID" value="AQP51525.1"/>
    <property type="molecule type" value="Genomic_DNA"/>
</dbReference>
<evidence type="ECO:0000313" key="5">
    <source>
        <dbReference type="Proteomes" id="UP000188235"/>
    </source>
</evidence>
<evidence type="ECO:0000313" key="4">
    <source>
        <dbReference type="EMBL" id="AQP51525.1"/>
    </source>
</evidence>
<dbReference type="Pfam" id="PF00583">
    <property type="entry name" value="Acetyltransf_1"/>
    <property type="match status" value="2"/>
</dbReference>
<dbReference type="GO" id="GO:0016747">
    <property type="term" value="F:acyltransferase activity, transferring groups other than amino-acyl groups"/>
    <property type="evidence" value="ECO:0007669"/>
    <property type="project" value="InterPro"/>
</dbReference>
<dbReference type="PANTHER" id="PTHR43877">
    <property type="entry name" value="AMINOALKYLPHOSPHONATE N-ACETYLTRANSFERASE-RELATED-RELATED"/>
    <property type="match status" value="1"/>
</dbReference>
<evidence type="ECO:0000259" key="3">
    <source>
        <dbReference type="PROSITE" id="PS51186"/>
    </source>
</evidence>
<dbReference type="Proteomes" id="UP000188235">
    <property type="component" value="Chromosome"/>
</dbReference>